<dbReference type="GO" id="GO:0016020">
    <property type="term" value="C:membrane"/>
    <property type="evidence" value="ECO:0007669"/>
    <property type="project" value="UniProtKB-SubCell"/>
</dbReference>
<proteinExistence type="predicted"/>
<dbReference type="InterPro" id="IPR020846">
    <property type="entry name" value="MFS_dom"/>
</dbReference>
<evidence type="ECO:0000256" key="4">
    <source>
        <dbReference type="ARBA" id="ARBA00023136"/>
    </source>
</evidence>
<comment type="caution">
    <text evidence="7">The sequence shown here is derived from an EMBL/GenBank/DDBJ whole genome shotgun (WGS) entry which is preliminary data.</text>
</comment>
<keyword evidence="8" id="KW-1185">Reference proteome</keyword>
<evidence type="ECO:0000256" key="1">
    <source>
        <dbReference type="ARBA" id="ARBA00004141"/>
    </source>
</evidence>
<dbReference type="GO" id="GO:0022857">
    <property type="term" value="F:transmembrane transporter activity"/>
    <property type="evidence" value="ECO:0007669"/>
    <property type="project" value="InterPro"/>
</dbReference>
<evidence type="ECO:0000313" key="8">
    <source>
        <dbReference type="Proteomes" id="UP000309038"/>
    </source>
</evidence>
<organism evidence="7 8">
    <name type="scientific">Hermanssonia centrifuga</name>
    <dbReference type="NCBI Taxonomy" id="98765"/>
    <lineage>
        <taxon>Eukaryota</taxon>
        <taxon>Fungi</taxon>
        <taxon>Dikarya</taxon>
        <taxon>Basidiomycota</taxon>
        <taxon>Agaricomycotina</taxon>
        <taxon>Agaricomycetes</taxon>
        <taxon>Polyporales</taxon>
        <taxon>Meruliaceae</taxon>
        <taxon>Hermanssonia</taxon>
    </lineage>
</organism>
<evidence type="ECO:0000313" key="7">
    <source>
        <dbReference type="EMBL" id="THG92700.1"/>
    </source>
</evidence>
<dbReference type="EMBL" id="SGPJ01000992">
    <property type="protein sequence ID" value="THG92700.1"/>
    <property type="molecule type" value="Genomic_DNA"/>
</dbReference>
<protein>
    <recommendedName>
        <fullName evidence="6">Major facilitator superfamily (MFS) profile domain-containing protein</fullName>
    </recommendedName>
</protein>
<feature type="transmembrane region" description="Helical" evidence="5">
    <location>
        <begin position="79"/>
        <end position="102"/>
    </location>
</feature>
<feature type="domain" description="Major facilitator superfamily (MFS) profile" evidence="6">
    <location>
        <begin position="44"/>
        <end position="130"/>
    </location>
</feature>
<keyword evidence="4 5" id="KW-0472">Membrane</keyword>
<keyword evidence="3 5" id="KW-1133">Transmembrane helix</keyword>
<sequence length="130" mass="14166">MKPLPPADISHCQKIEPEGGFTSHSADDPQNPQNWTFKQKWAATAIVSAFTLISPRRSSSMIAPASDALAAQFGITSSVLIALTTSIFVLAYAFGPLFLGLLSEIYGRSRVFQAANLWYVHVPVEIQQLC</sequence>
<dbReference type="InterPro" id="IPR036259">
    <property type="entry name" value="MFS_trans_sf"/>
</dbReference>
<keyword evidence="2 5" id="KW-0812">Transmembrane</keyword>
<accession>A0A4S4K5N5</accession>
<dbReference type="PANTHER" id="PTHR23502:SF60">
    <property type="entry name" value="MAJOR FACILITATOR SUPERFAMILY (MFS) PROFILE DOMAIN-CONTAINING PROTEIN-RELATED"/>
    <property type="match status" value="1"/>
</dbReference>
<evidence type="ECO:0000256" key="2">
    <source>
        <dbReference type="ARBA" id="ARBA00022692"/>
    </source>
</evidence>
<dbReference type="Gene3D" id="1.20.1720.10">
    <property type="entry name" value="Multidrug resistance protein D"/>
    <property type="match status" value="1"/>
</dbReference>
<evidence type="ECO:0000259" key="6">
    <source>
        <dbReference type="PROSITE" id="PS50850"/>
    </source>
</evidence>
<dbReference type="PANTHER" id="PTHR23502">
    <property type="entry name" value="MAJOR FACILITATOR SUPERFAMILY"/>
    <property type="match status" value="1"/>
</dbReference>
<dbReference type="SUPFAM" id="SSF103473">
    <property type="entry name" value="MFS general substrate transporter"/>
    <property type="match status" value="1"/>
</dbReference>
<name>A0A4S4K5N5_9APHY</name>
<evidence type="ECO:0000256" key="3">
    <source>
        <dbReference type="ARBA" id="ARBA00022989"/>
    </source>
</evidence>
<reference evidence="7 8" key="1">
    <citation type="submission" date="2019-02" db="EMBL/GenBank/DDBJ databases">
        <title>Genome sequencing of the rare red list fungi Phlebia centrifuga.</title>
        <authorList>
            <person name="Buettner E."/>
            <person name="Kellner H."/>
        </authorList>
    </citation>
    <scope>NUCLEOTIDE SEQUENCE [LARGE SCALE GENOMIC DNA]</scope>
    <source>
        <strain evidence="7 8">DSM 108282</strain>
    </source>
</reference>
<evidence type="ECO:0000256" key="5">
    <source>
        <dbReference type="SAM" id="Phobius"/>
    </source>
</evidence>
<dbReference type="AlphaFoldDB" id="A0A4S4K5N5"/>
<dbReference type="PROSITE" id="PS50850">
    <property type="entry name" value="MFS"/>
    <property type="match status" value="1"/>
</dbReference>
<gene>
    <name evidence="7" type="ORF">EW026_g8294</name>
</gene>
<comment type="subcellular location">
    <subcellularLocation>
        <location evidence="1">Membrane</location>
        <topology evidence="1">Multi-pass membrane protein</topology>
    </subcellularLocation>
</comment>
<dbReference type="Proteomes" id="UP000309038">
    <property type="component" value="Unassembled WGS sequence"/>
</dbReference>